<evidence type="ECO:0000313" key="2">
    <source>
        <dbReference type="Proteomes" id="UP001283361"/>
    </source>
</evidence>
<dbReference type="Proteomes" id="UP001283361">
    <property type="component" value="Unassembled WGS sequence"/>
</dbReference>
<accession>A0AAE1AG04</accession>
<dbReference type="AlphaFoldDB" id="A0AAE1AG04"/>
<reference evidence="1" key="1">
    <citation type="journal article" date="2023" name="G3 (Bethesda)">
        <title>A reference genome for the long-term kleptoplast-retaining sea slug Elysia crispata morphotype clarki.</title>
        <authorList>
            <person name="Eastman K.E."/>
            <person name="Pendleton A.L."/>
            <person name="Shaikh M.A."/>
            <person name="Suttiyut T."/>
            <person name="Ogas R."/>
            <person name="Tomko P."/>
            <person name="Gavelis G."/>
            <person name="Widhalm J.R."/>
            <person name="Wisecaver J.H."/>
        </authorList>
    </citation>
    <scope>NUCLEOTIDE SEQUENCE</scope>
    <source>
        <strain evidence="1">ECLA1</strain>
    </source>
</reference>
<evidence type="ECO:0000313" key="1">
    <source>
        <dbReference type="EMBL" id="KAK3787119.1"/>
    </source>
</evidence>
<proteinExistence type="predicted"/>
<gene>
    <name evidence="1" type="ORF">RRG08_065090</name>
</gene>
<keyword evidence="2" id="KW-1185">Reference proteome</keyword>
<feature type="non-terminal residue" evidence="1">
    <location>
        <position position="127"/>
    </location>
</feature>
<dbReference type="EMBL" id="JAWDGP010001899">
    <property type="protein sequence ID" value="KAK3787119.1"/>
    <property type="molecule type" value="Genomic_DNA"/>
</dbReference>
<protein>
    <submittedName>
        <fullName evidence="1">Uncharacterized protein</fullName>
    </submittedName>
</protein>
<comment type="caution">
    <text evidence="1">The sequence shown here is derived from an EMBL/GenBank/DDBJ whole genome shotgun (WGS) entry which is preliminary data.</text>
</comment>
<sequence length="127" mass="13524">VSGSVTVSTRPTVLSTVEAVRLAVPLATLDWTVVKNVKLEGTESGADIPVASPVVVVTTIHVTRLMELVFMVVTQATQGDSVKIPVALHVVGRTTLVTRLMEHVHRDVIQATQGDFVSQRVLTGGMV</sequence>
<name>A0AAE1AG04_9GAST</name>
<organism evidence="1 2">
    <name type="scientific">Elysia crispata</name>
    <name type="common">lettuce slug</name>
    <dbReference type="NCBI Taxonomy" id="231223"/>
    <lineage>
        <taxon>Eukaryota</taxon>
        <taxon>Metazoa</taxon>
        <taxon>Spiralia</taxon>
        <taxon>Lophotrochozoa</taxon>
        <taxon>Mollusca</taxon>
        <taxon>Gastropoda</taxon>
        <taxon>Heterobranchia</taxon>
        <taxon>Euthyneura</taxon>
        <taxon>Panpulmonata</taxon>
        <taxon>Sacoglossa</taxon>
        <taxon>Placobranchoidea</taxon>
        <taxon>Plakobranchidae</taxon>
        <taxon>Elysia</taxon>
    </lineage>
</organism>